<reference evidence="5 6" key="1">
    <citation type="submission" date="2014-12" db="EMBL/GenBank/DDBJ databases">
        <title>16Stimator: statistical estimation of ribosomal gene copy numbers from draft genome assemblies.</title>
        <authorList>
            <person name="Perisin M.A."/>
            <person name="Vetter M."/>
            <person name="Gilbert J.A."/>
            <person name="Bergelson J."/>
        </authorList>
    </citation>
    <scope>NUCLEOTIDE SEQUENCE [LARGE SCALE GENOMIC DNA]</scope>
    <source>
        <strain evidence="5 6">MEDvA23</strain>
    </source>
</reference>
<evidence type="ECO:0000256" key="2">
    <source>
        <dbReference type="ARBA" id="ARBA00023125"/>
    </source>
</evidence>
<dbReference type="RefSeq" id="WP_042582728.1">
    <property type="nucleotide sequence ID" value="NZ_JXQQ01000135.1"/>
</dbReference>
<dbReference type="InterPro" id="IPR046335">
    <property type="entry name" value="LacI/GalR-like_sensor"/>
</dbReference>
<dbReference type="EMBL" id="JXQQ01000135">
    <property type="protein sequence ID" value="KIQ16318.1"/>
    <property type="molecule type" value="Genomic_DNA"/>
</dbReference>
<keyword evidence="2" id="KW-0238">DNA-binding</keyword>
<dbReference type="PANTHER" id="PTHR30146">
    <property type="entry name" value="LACI-RELATED TRANSCRIPTIONAL REPRESSOR"/>
    <property type="match status" value="1"/>
</dbReference>
<dbReference type="SUPFAM" id="SSF47413">
    <property type="entry name" value="lambda repressor-like DNA-binding domains"/>
    <property type="match status" value="1"/>
</dbReference>
<dbReference type="Gene3D" id="3.40.50.2300">
    <property type="match status" value="2"/>
</dbReference>
<dbReference type="Gene3D" id="1.10.260.40">
    <property type="entry name" value="lambda repressor-like DNA-binding domains"/>
    <property type="match status" value="1"/>
</dbReference>
<dbReference type="Pfam" id="PF00356">
    <property type="entry name" value="LacI"/>
    <property type="match status" value="1"/>
</dbReference>
<evidence type="ECO:0000259" key="4">
    <source>
        <dbReference type="PROSITE" id="PS50932"/>
    </source>
</evidence>
<evidence type="ECO:0000313" key="5">
    <source>
        <dbReference type="EMBL" id="KIQ16318.1"/>
    </source>
</evidence>
<feature type="domain" description="HTH lacI-type" evidence="4">
    <location>
        <begin position="16"/>
        <end position="70"/>
    </location>
</feature>
<dbReference type="InterPro" id="IPR010982">
    <property type="entry name" value="Lambda_DNA-bd_dom_sf"/>
</dbReference>
<accession>A0A0D0KIA3</accession>
<dbReference type="PROSITE" id="PS00356">
    <property type="entry name" value="HTH_LACI_1"/>
    <property type="match status" value="1"/>
</dbReference>
<keyword evidence="3" id="KW-0804">Transcription</keyword>
<dbReference type="AlphaFoldDB" id="A0A0D0KIA3"/>
<dbReference type="Pfam" id="PF13377">
    <property type="entry name" value="Peripla_BP_3"/>
    <property type="match status" value="1"/>
</dbReference>
<dbReference type="SMART" id="SM00354">
    <property type="entry name" value="HTH_LACI"/>
    <property type="match status" value="1"/>
</dbReference>
<evidence type="ECO:0000256" key="3">
    <source>
        <dbReference type="ARBA" id="ARBA00023163"/>
    </source>
</evidence>
<organism evidence="5 6">
    <name type="scientific">Variovorax paradoxus</name>
    <dbReference type="NCBI Taxonomy" id="34073"/>
    <lineage>
        <taxon>Bacteria</taxon>
        <taxon>Pseudomonadati</taxon>
        <taxon>Pseudomonadota</taxon>
        <taxon>Betaproteobacteria</taxon>
        <taxon>Burkholderiales</taxon>
        <taxon>Comamonadaceae</taxon>
        <taxon>Variovorax</taxon>
    </lineage>
</organism>
<dbReference type="GO" id="GO:0003700">
    <property type="term" value="F:DNA-binding transcription factor activity"/>
    <property type="evidence" value="ECO:0007669"/>
    <property type="project" value="TreeGrafter"/>
</dbReference>
<dbReference type="InterPro" id="IPR028082">
    <property type="entry name" value="Peripla_BP_I"/>
</dbReference>
<dbReference type="PANTHER" id="PTHR30146:SF2">
    <property type="entry name" value="HTH-TYPE TRANSCRIPTIONAL REGULATOR GNTR"/>
    <property type="match status" value="1"/>
</dbReference>
<dbReference type="SUPFAM" id="SSF53822">
    <property type="entry name" value="Periplasmic binding protein-like I"/>
    <property type="match status" value="1"/>
</dbReference>
<comment type="caution">
    <text evidence="5">The sequence shown here is derived from an EMBL/GenBank/DDBJ whole genome shotgun (WGS) entry which is preliminary data.</text>
</comment>
<dbReference type="PROSITE" id="PS50932">
    <property type="entry name" value="HTH_LACI_2"/>
    <property type="match status" value="1"/>
</dbReference>
<dbReference type="CDD" id="cd01575">
    <property type="entry name" value="PBP1_GntR"/>
    <property type="match status" value="1"/>
</dbReference>
<evidence type="ECO:0000256" key="1">
    <source>
        <dbReference type="ARBA" id="ARBA00023015"/>
    </source>
</evidence>
<name>A0A0D0KIA3_VARPD</name>
<dbReference type="OrthoDB" id="8770688at2"/>
<sequence length="343" mass="36883">MADVPERPRSRSSSQVTLDDVARVSGVSAITVSRALRGARNVAPDLQARVQAAVDELGYVPNVAARALASARSSHVAVLVPSLTNQLFVELLEAVQNALAPHGFQSLIGVTHYDPAQEEALLRSYLSQRPAGVLLTGFDRSAASLRMLERSHAPCVHLMETSAEPGIHSVGFSQQDAGRAIVQHLLARGRRRIAYAAGQLDPRVMLRLEGYREALRAAGCHDPELELLVPGPTSMALGGRQFEDLLARHPDVDAIFYCNDDLAQGALLAALRTGVPVPGRVAIAGFNDLGGSDQMLPPLTTVRTPRQEIGERAASMLLALMRKETVAERTVDLGFELMVRQSS</sequence>
<gene>
    <name evidence="5" type="ORF">RT97_31155</name>
</gene>
<dbReference type="GO" id="GO:0000976">
    <property type="term" value="F:transcription cis-regulatory region binding"/>
    <property type="evidence" value="ECO:0007669"/>
    <property type="project" value="TreeGrafter"/>
</dbReference>
<evidence type="ECO:0000313" key="6">
    <source>
        <dbReference type="Proteomes" id="UP000032067"/>
    </source>
</evidence>
<dbReference type="InterPro" id="IPR000843">
    <property type="entry name" value="HTH_LacI"/>
</dbReference>
<keyword evidence="1" id="KW-0805">Transcription regulation</keyword>
<protein>
    <submittedName>
        <fullName evidence="5">LacI family transcriptional regulator</fullName>
    </submittedName>
</protein>
<dbReference type="CDD" id="cd01392">
    <property type="entry name" value="HTH_LacI"/>
    <property type="match status" value="1"/>
</dbReference>
<dbReference type="Proteomes" id="UP000032067">
    <property type="component" value="Unassembled WGS sequence"/>
</dbReference>
<proteinExistence type="predicted"/>